<keyword evidence="5 12" id="KW-0732">Signal</keyword>
<dbReference type="AlphaFoldDB" id="A0A8C0XC26"/>
<dbReference type="GO" id="GO:0005576">
    <property type="term" value="C:extracellular region"/>
    <property type="evidence" value="ECO:0007669"/>
    <property type="project" value="UniProtKB-SubCell"/>
</dbReference>
<dbReference type="InterPro" id="IPR013783">
    <property type="entry name" value="Ig-like_fold"/>
</dbReference>
<dbReference type="PROSITE" id="PS50835">
    <property type="entry name" value="IG_LIKE"/>
    <property type="match status" value="1"/>
</dbReference>
<evidence type="ECO:0000259" key="13">
    <source>
        <dbReference type="PROSITE" id="PS50835"/>
    </source>
</evidence>
<evidence type="ECO:0000256" key="3">
    <source>
        <dbReference type="ARBA" id="ARBA00022475"/>
    </source>
</evidence>
<feature type="chain" id="PRO_5034918379" description="Ig-like domain-containing protein" evidence="12">
    <location>
        <begin position="21"/>
        <end position="124"/>
    </location>
</feature>
<evidence type="ECO:0000256" key="9">
    <source>
        <dbReference type="ARBA" id="ARBA00023157"/>
    </source>
</evidence>
<dbReference type="InterPro" id="IPR036179">
    <property type="entry name" value="Ig-like_dom_sf"/>
</dbReference>
<dbReference type="FunFam" id="2.60.40.10:FF:001072">
    <property type="entry name" value="Immunoglobulin heavy variable V1-24"/>
    <property type="match status" value="1"/>
</dbReference>
<protein>
    <recommendedName>
        <fullName evidence="13">Ig-like domain-containing protein</fullName>
    </recommendedName>
</protein>
<dbReference type="PANTHER" id="PTHR23266">
    <property type="entry name" value="IMMUNOGLOBULIN HEAVY CHAIN"/>
    <property type="match status" value="1"/>
</dbReference>
<dbReference type="SUPFAM" id="SSF48726">
    <property type="entry name" value="Immunoglobulin"/>
    <property type="match status" value="1"/>
</dbReference>
<evidence type="ECO:0000256" key="4">
    <source>
        <dbReference type="ARBA" id="ARBA00022525"/>
    </source>
</evidence>
<keyword evidence="7" id="KW-1064">Adaptive immunity</keyword>
<dbReference type="InterPro" id="IPR013106">
    <property type="entry name" value="Ig_V-set"/>
</dbReference>
<dbReference type="InterPro" id="IPR050199">
    <property type="entry name" value="IgHV"/>
</dbReference>
<name>A0A8C0XC26_CASCN</name>
<keyword evidence="11" id="KW-1280">Immunoglobulin</keyword>
<keyword evidence="8" id="KW-0472">Membrane</keyword>
<dbReference type="GO" id="GO:0002250">
    <property type="term" value="P:adaptive immune response"/>
    <property type="evidence" value="ECO:0007669"/>
    <property type="project" value="UniProtKB-KW"/>
</dbReference>
<feature type="domain" description="Ig-like" evidence="13">
    <location>
        <begin position="20"/>
        <end position="124"/>
    </location>
</feature>
<keyword evidence="10" id="KW-0393">Immunoglobulin domain</keyword>
<keyword evidence="6" id="KW-0391">Immunity</keyword>
<comment type="subcellular location">
    <subcellularLocation>
        <location evidence="1">Cell membrane</location>
    </subcellularLocation>
    <subcellularLocation>
        <location evidence="2">Secreted</location>
    </subcellularLocation>
</comment>
<dbReference type="Ensembl" id="ENSCCNT00000033044.1">
    <property type="protein sequence ID" value="ENSCCNP00000026027.1"/>
    <property type="gene ID" value="ENSCCNG00000025326.1"/>
</dbReference>
<evidence type="ECO:0000256" key="10">
    <source>
        <dbReference type="ARBA" id="ARBA00023319"/>
    </source>
</evidence>
<evidence type="ECO:0000256" key="2">
    <source>
        <dbReference type="ARBA" id="ARBA00004613"/>
    </source>
</evidence>
<sequence length="124" mass="14125">MGWSWSFLLLIATAIDKSLPIRLEQPGAELRKPGKSLKVSCKTSGFTFTSYYMHCVRQRPSQGLDWMSWIDPEDDRTSYAQNIKGRLTLTVDRSSSTAFMELSRLTADYSAVYYCARHIVKTTS</sequence>
<dbReference type="GO" id="GO:0005886">
    <property type="term" value="C:plasma membrane"/>
    <property type="evidence" value="ECO:0007669"/>
    <property type="project" value="UniProtKB-SubCell"/>
</dbReference>
<organism evidence="14">
    <name type="scientific">Castor canadensis</name>
    <name type="common">American beaver</name>
    <dbReference type="NCBI Taxonomy" id="51338"/>
    <lineage>
        <taxon>Eukaryota</taxon>
        <taxon>Metazoa</taxon>
        <taxon>Chordata</taxon>
        <taxon>Craniata</taxon>
        <taxon>Vertebrata</taxon>
        <taxon>Euteleostomi</taxon>
        <taxon>Mammalia</taxon>
        <taxon>Eutheria</taxon>
        <taxon>Euarchontoglires</taxon>
        <taxon>Glires</taxon>
        <taxon>Rodentia</taxon>
        <taxon>Castorimorpha</taxon>
        <taxon>Castoridae</taxon>
        <taxon>Castor</taxon>
    </lineage>
</organism>
<evidence type="ECO:0000256" key="7">
    <source>
        <dbReference type="ARBA" id="ARBA00023130"/>
    </source>
</evidence>
<evidence type="ECO:0000313" key="14">
    <source>
        <dbReference type="Ensembl" id="ENSCCNP00000026027.1"/>
    </source>
</evidence>
<dbReference type="Gene3D" id="2.60.40.10">
    <property type="entry name" value="Immunoglobulins"/>
    <property type="match status" value="1"/>
</dbReference>
<evidence type="ECO:0000256" key="1">
    <source>
        <dbReference type="ARBA" id="ARBA00004236"/>
    </source>
</evidence>
<evidence type="ECO:0000256" key="6">
    <source>
        <dbReference type="ARBA" id="ARBA00022859"/>
    </source>
</evidence>
<reference evidence="14" key="1">
    <citation type="submission" date="2023-09" db="UniProtKB">
        <authorList>
            <consortium name="Ensembl"/>
        </authorList>
    </citation>
    <scope>IDENTIFICATION</scope>
</reference>
<evidence type="ECO:0000256" key="11">
    <source>
        <dbReference type="ARBA" id="ARBA00043265"/>
    </source>
</evidence>
<feature type="signal peptide" evidence="12">
    <location>
        <begin position="1"/>
        <end position="20"/>
    </location>
</feature>
<dbReference type="InterPro" id="IPR007110">
    <property type="entry name" value="Ig-like_dom"/>
</dbReference>
<evidence type="ECO:0000256" key="5">
    <source>
        <dbReference type="ARBA" id="ARBA00022729"/>
    </source>
</evidence>
<evidence type="ECO:0000256" key="12">
    <source>
        <dbReference type="SAM" id="SignalP"/>
    </source>
</evidence>
<keyword evidence="3" id="KW-1003">Cell membrane</keyword>
<dbReference type="GO" id="GO:0019814">
    <property type="term" value="C:immunoglobulin complex"/>
    <property type="evidence" value="ECO:0007669"/>
    <property type="project" value="UniProtKB-KW"/>
</dbReference>
<evidence type="ECO:0000256" key="8">
    <source>
        <dbReference type="ARBA" id="ARBA00023136"/>
    </source>
</evidence>
<keyword evidence="9" id="KW-1015">Disulfide bond</keyword>
<dbReference type="SMART" id="SM00406">
    <property type="entry name" value="IGv"/>
    <property type="match status" value="1"/>
</dbReference>
<proteinExistence type="predicted"/>
<keyword evidence="4" id="KW-0964">Secreted</keyword>
<accession>A0A8C0XC26</accession>